<dbReference type="Pfam" id="PF01336">
    <property type="entry name" value="tRNA_anti-codon"/>
    <property type="match status" value="1"/>
</dbReference>
<dbReference type="SUPFAM" id="SSF50249">
    <property type="entry name" value="Nucleic acid-binding proteins"/>
    <property type="match status" value="4"/>
</dbReference>
<dbReference type="NCBIfam" id="TIGR00617">
    <property type="entry name" value="rpa1"/>
    <property type="match status" value="1"/>
</dbReference>
<dbReference type="CDD" id="cd04474">
    <property type="entry name" value="RPA1_DBD_A"/>
    <property type="match status" value="1"/>
</dbReference>
<evidence type="ECO:0000313" key="15">
    <source>
        <dbReference type="Proteomes" id="UP000478008"/>
    </source>
</evidence>
<keyword evidence="5 9" id="KW-0863">Zinc-finger</keyword>
<dbReference type="InterPro" id="IPR047192">
    <property type="entry name" value="Euk_RPA1_DBD_C"/>
</dbReference>
<name>A0A7D9H0K2_DEKBR</name>
<dbReference type="GO" id="GO:0005662">
    <property type="term" value="C:DNA replication factor A complex"/>
    <property type="evidence" value="ECO:0007669"/>
    <property type="project" value="UniProtKB-ARBA"/>
</dbReference>
<evidence type="ECO:0000256" key="9">
    <source>
        <dbReference type="RuleBase" id="RU364130"/>
    </source>
</evidence>
<proteinExistence type="inferred from homology"/>
<dbReference type="PANTHER" id="PTHR47165:SF4">
    <property type="entry name" value="OS03G0429900 PROTEIN"/>
    <property type="match status" value="1"/>
</dbReference>
<evidence type="ECO:0000256" key="7">
    <source>
        <dbReference type="ARBA" id="ARBA00023125"/>
    </source>
</evidence>
<accession>A0A7D9H0K2</accession>
<dbReference type="InterPro" id="IPR031657">
    <property type="entry name" value="REPA_OB_2"/>
</dbReference>
<sequence>MDKLNPGILMDVCKSGNLPAEIFLQAHQSKSISESHGERLRLMLNDGKYMINGVFKPNEQQPAIDKFKRYCVLKITQYEITPTQAGKNFLVVDRAEVVEQGQKPQKQFENVDNYFRQHPEENFFMKKHMKHLENAGQRSKSASPGVVSSTSVKSEAKNAAPSSSRPKKAEPDNLYSIDQLSPYQNNWTIKARVSYKSDMRTWSNQRGEGKLFNVNFLDETGEIRATGFNAVAEKFYDLLKENKVYYVSKCSMQMAKPQYSNLKHQYELQFDRDTVIEECNDDAGVPKLHFDFVKLDQVQNLDNGTVIDVLGILKEVHDKQEIVSRSTGKPFDRREVEIVDDTHFAVTVALWNKHAREFNLSTGTVVAFKGARVQDYGGKSLSLIPSATIVANPDIPEAYKLKGWFDSKGSNDSFTAVRGQGATANVSLNSKESIESRKTIKQVQSEKLGFSEKPDYFSLKATVTFVKTDNFSYPACQTEGCNRKVIEQADGTWRCEKCNKSFPQPKHRYILTVSVVDQTGQLWMTLFDDQARVLVGLSAEELLKLKEESEVDNSLKNYVNEHIAFNEYSFRVRARLDSYNGIDRARFNAVGLAPVDYSTEADALVDEFDKLNL</sequence>
<protein>
    <recommendedName>
        <fullName evidence="9">Replication protein A subunit</fullName>
    </recommendedName>
</protein>
<dbReference type="GO" id="GO:0007004">
    <property type="term" value="P:telomere maintenance via telomerase"/>
    <property type="evidence" value="ECO:0007669"/>
    <property type="project" value="UniProtKB-ARBA"/>
</dbReference>
<reference evidence="14 15" key="1">
    <citation type="submission" date="2019-07" db="EMBL/GenBank/DDBJ databases">
        <authorList>
            <person name="Friedrich A."/>
            <person name="Schacherer J."/>
        </authorList>
    </citation>
    <scope>NUCLEOTIDE SEQUENCE [LARGE SCALE GENOMIC DNA]</scope>
</reference>
<dbReference type="AlphaFoldDB" id="A0A7D9H0K2"/>
<evidence type="ECO:0000259" key="11">
    <source>
        <dbReference type="Pfam" id="PF01336"/>
    </source>
</evidence>
<dbReference type="Pfam" id="PF16900">
    <property type="entry name" value="REPA_OB_2"/>
    <property type="match status" value="1"/>
</dbReference>
<keyword evidence="15" id="KW-1185">Reference proteome</keyword>
<comment type="subunit">
    <text evidence="9">Component of the heterotrimeric canonical replication protein A complex (RPA).</text>
</comment>
<dbReference type="CDD" id="cd04475">
    <property type="entry name" value="RPA1_DBD_B"/>
    <property type="match status" value="1"/>
</dbReference>
<dbReference type="GO" id="GO:0006310">
    <property type="term" value="P:DNA recombination"/>
    <property type="evidence" value="ECO:0007669"/>
    <property type="project" value="InterPro"/>
</dbReference>
<evidence type="ECO:0000256" key="6">
    <source>
        <dbReference type="ARBA" id="ARBA00022833"/>
    </source>
</evidence>
<comment type="similarity">
    <text evidence="2 9">Belongs to the replication factor A protein 1 family.</text>
</comment>
<evidence type="ECO:0000313" key="14">
    <source>
        <dbReference type="EMBL" id="VUG18901.1"/>
    </source>
</evidence>
<dbReference type="Pfam" id="PF08646">
    <property type="entry name" value="Rep_fac-A_C"/>
    <property type="match status" value="1"/>
</dbReference>
<organism evidence="14 15">
    <name type="scientific">Dekkera bruxellensis</name>
    <name type="common">Brettanomyces custersii</name>
    <dbReference type="NCBI Taxonomy" id="5007"/>
    <lineage>
        <taxon>Eukaryota</taxon>
        <taxon>Fungi</taxon>
        <taxon>Dikarya</taxon>
        <taxon>Ascomycota</taxon>
        <taxon>Saccharomycotina</taxon>
        <taxon>Pichiomycetes</taxon>
        <taxon>Pichiales</taxon>
        <taxon>Pichiaceae</taxon>
        <taxon>Brettanomyces</taxon>
    </lineage>
</organism>
<dbReference type="EMBL" id="CABFWN010000004">
    <property type="protein sequence ID" value="VUG18901.1"/>
    <property type="molecule type" value="Genomic_DNA"/>
</dbReference>
<evidence type="ECO:0000259" key="13">
    <source>
        <dbReference type="Pfam" id="PF16900"/>
    </source>
</evidence>
<feature type="domain" description="Replication factor A C-terminal" evidence="12">
    <location>
        <begin position="456"/>
        <end position="604"/>
    </location>
</feature>
<evidence type="ECO:0000259" key="12">
    <source>
        <dbReference type="Pfam" id="PF08646"/>
    </source>
</evidence>
<keyword evidence="8 9" id="KW-0539">Nucleus</keyword>
<dbReference type="GO" id="GO:0006281">
    <property type="term" value="P:DNA repair"/>
    <property type="evidence" value="ECO:0007669"/>
    <property type="project" value="InterPro"/>
</dbReference>
<dbReference type="FunFam" id="2.40.50.140:FF:000041">
    <property type="entry name" value="Replication protein A subunit"/>
    <property type="match status" value="1"/>
</dbReference>
<dbReference type="InterPro" id="IPR013955">
    <property type="entry name" value="Rep_factor-A_C"/>
</dbReference>
<evidence type="ECO:0000256" key="1">
    <source>
        <dbReference type="ARBA" id="ARBA00004123"/>
    </source>
</evidence>
<dbReference type="InterPro" id="IPR004591">
    <property type="entry name" value="Rfa1"/>
</dbReference>
<gene>
    <name evidence="14" type="primary">RFA1</name>
    <name evidence="14" type="ORF">DEBR0S4_05270G</name>
</gene>
<keyword evidence="4 9" id="KW-0479">Metal-binding</keyword>
<feature type="compositionally biased region" description="Polar residues" evidence="10">
    <location>
        <begin position="136"/>
        <end position="153"/>
    </location>
</feature>
<dbReference type="PANTHER" id="PTHR47165">
    <property type="entry name" value="OS03G0429900 PROTEIN"/>
    <property type="match status" value="1"/>
</dbReference>
<dbReference type="GO" id="GO:0000781">
    <property type="term" value="C:chromosome, telomeric region"/>
    <property type="evidence" value="ECO:0007669"/>
    <property type="project" value="UniProtKB-ARBA"/>
</dbReference>
<dbReference type="Proteomes" id="UP000478008">
    <property type="component" value="Unassembled WGS sequence"/>
</dbReference>
<dbReference type="InterPro" id="IPR012340">
    <property type="entry name" value="NA-bd_OB-fold"/>
</dbReference>
<dbReference type="FunFam" id="2.40.50.140:FF:000064">
    <property type="entry name" value="Replication protein A subunit"/>
    <property type="match status" value="1"/>
</dbReference>
<dbReference type="InterPro" id="IPR004365">
    <property type="entry name" value="NA-bd_OB_tRNA"/>
</dbReference>
<evidence type="ECO:0000256" key="10">
    <source>
        <dbReference type="SAM" id="MobiDB-lite"/>
    </source>
</evidence>
<feature type="region of interest" description="Disordered" evidence="10">
    <location>
        <begin position="133"/>
        <end position="172"/>
    </location>
</feature>
<evidence type="ECO:0000256" key="3">
    <source>
        <dbReference type="ARBA" id="ARBA00022705"/>
    </source>
</evidence>
<feature type="domain" description="OB" evidence="11">
    <location>
        <begin position="187"/>
        <end position="258"/>
    </location>
</feature>
<dbReference type="CDD" id="cd04476">
    <property type="entry name" value="RPA1_DBD_C"/>
    <property type="match status" value="1"/>
</dbReference>
<dbReference type="FunFam" id="2.40.50.140:FF:000090">
    <property type="entry name" value="Replication protein A subunit"/>
    <property type="match status" value="1"/>
</dbReference>
<dbReference type="Gene3D" id="2.40.50.140">
    <property type="entry name" value="Nucleic acid-binding proteins"/>
    <property type="match status" value="4"/>
</dbReference>
<evidence type="ECO:0000256" key="2">
    <source>
        <dbReference type="ARBA" id="ARBA00005690"/>
    </source>
</evidence>
<keyword evidence="7 9" id="KW-0238">DNA-binding</keyword>
<evidence type="ECO:0000256" key="4">
    <source>
        <dbReference type="ARBA" id="ARBA00022723"/>
    </source>
</evidence>
<keyword evidence="6 9" id="KW-0862">Zinc</keyword>
<dbReference type="GO" id="GO:0003697">
    <property type="term" value="F:single-stranded DNA binding"/>
    <property type="evidence" value="ECO:0007669"/>
    <property type="project" value="UniProtKB-ARBA"/>
</dbReference>
<comment type="function">
    <text evidence="9">As part of the replication protein A (RPA/RP-A), a single-stranded DNA-binding heterotrimeric complex, may play an essential role in DNA replication, recombination and repair. Binds and stabilizes single-stranded DNA intermediates, preventing complementary DNA reannealing and recruiting different proteins involved in DNA metabolism.</text>
</comment>
<evidence type="ECO:0000256" key="8">
    <source>
        <dbReference type="ARBA" id="ARBA00023242"/>
    </source>
</evidence>
<dbReference type="GO" id="GO:0008270">
    <property type="term" value="F:zinc ion binding"/>
    <property type="evidence" value="ECO:0007669"/>
    <property type="project" value="UniProtKB-KW"/>
</dbReference>
<comment type="subcellular location">
    <subcellularLocation>
        <location evidence="1 9">Nucleus</location>
    </subcellularLocation>
</comment>
<keyword evidence="3 9" id="KW-0235">DNA replication</keyword>
<feature type="domain" description="Replication protein A OB" evidence="13">
    <location>
        <begin position="295"/>
        <end position="392"/>
    </location>
</feature>
<evidence type="ECO:0000256" key="5">
    <source>
        <dbReference type="ARBA" id="ARBA00022771"/>
    </source>
</evidence>
<dbReference type="GO" id="GO:0006260">
    <property type="term" value="P:DNA replication"/>
    <property type="evidence" value="ECO:0007669"/>
    <property type="project" value="UniProtKB-KW"/>
</dbReference>